<evidence type="ECO:0000256" key="2">
    <source>
        <dbReference type="SAM" id="Phobius"/>
    </source>
</evidence>
<protein>
    <submittedName>
        <fullName evidence="3">Uncharacterized protein</fullName>
    </submittedName>
</protein>
<keyword evidence="4" id="KW-1185">Reference proteome</keyword>
<evidence type="ECO:0000256" key="1">
    <source>
        <dbReference type="SAM" id="MobiDB-lite"/>
    </source>
</evidence>
<dbReference type="AlphaFoldDB" id="A0A2S9XI47"/>
<feature type="region of interest" description="Disordered" evidence="1">
    <location>
        <begin position="89"/>
        <end position="169"/>
    </location>
</feature>
<keyword evidence="2" id="KW-1133">Transmembrane helix</keyword>
<keyword evidence="2" id="KW-0812">Transmembrane</keyword>
<proteinExistence type="predicted"/>
<feature type="compositionally biased region" description="Basic and acidic residues" evidence="1">
    <location>
        <begin position="157"/>
        <end position="169"/>
    </location>
</feature>
<comment type="caution">
    <text evidence="3">The sequence shown here is derived from an EMBL/GenBank/DDBJ whole genome shotgun (WGS) entry which is preliminary data.</text>
</comment>
<evidence type="ECO:0000313" key="4">
    <source>
        <dbReference type="Proteomes" id="UP000237968"/>
    </source>
</evidence>
<gene>
    <name evidence="3" type="ORF">ENSA5_49820</name>
</gene>
<dbReference type="Proteomes" id="UP000237968">
    <property type="component" value="Unassembled WGS sequence"/>
</dbReference>
<feature type="transmembrane region" description="Helical" evidence="2">
    <location>
        <begin position="59"/>
        <end position="80"/>
    </location>
</feature>
<sequence>MTTPRQLLDQLERAEREATGPPAQVRAAIWDRVEAELEAGSPGPTLDDAPLVQPAASPAALKLVGVLALVGLVVGLGLVARDRGSASADRVAAPTQAEADPEPPDATLDLGASAAPTRDLDSATSADPSAATAGPETEGAPAEPELAPNPEPGPEPTRPKPAAEPKTLGDEIALMQALSTALAGKDSRRALKLVAEHERDFADGQFVEERMAARARALCQAGRASAGQRAAERFATRWPASIHRAAVESDCGHEKN</sequence>
<dbReference type="RefSeq" id="WP_106394234.1">
    <property type="nucleotide sequence ID" value="NZ_PVNK01000214.1"/>
</dbReference>
<feature type="compositionally biased region" description="Low complexity" evidence="1">
    <location>
        <begin position="122"/>
        <end position="146"/>
    </location>
</feature>
<evidence type="ECO:0000313" key="3">
    <source>
        <dbReference type="EMBL" id="PRP92351.1"/>
    </source>
</evidence>
<accession>A0A2S9XI47</accession>
<feature type="compositionally biased region" description="Pro residues" evidence="1">
    <location>
        <begin position="147"/>
        <end position="156"/>
    </location>
</feature>
<name>A0A2S9XI47_9BACT</name>
<feature type="region of interest" description="Disordered" evidence="1">
    <location>
        <begin position="1"/>
        <end position="25"/>
    </location>
</feature>
<reference evidence="3 4" key="1">
    <citation type="submission" date="2018-03" db="EMBL/GenBank/DDBJ databases">
        <title>Draft Genome Sequences of the Obligatory Marine Myxobacteria Enhygromyxa salina SWB005.</title>
        <authorList>
            <person name="Poehlein A."/>
            <person name="Moghaddam J.A."/>
            <person name="Harms H."/>
            <person name="Alanjari M."/>
            <person name="Koenig G.M."/>
            <person name="Daniel R."/>
            <person name="Schaeberle T.F."/>
        </authorList>
    </citation>
    <scope>NUCLEOTIDE SEQUENCE [LARGE SCALE GENOMIC DNA]</scope>
    <source>
        <strain evidence="3 4">SWB005</strain>
    </source>
</reference>
<dbReference type="EMBL" id="PVNK01000214">
    <property type="protein sequence ID" value="PRP92351.1"/>
    <property type="molecule type" value="Genomic_DNA"/>
</dbReference>
<keyword evidence="2" id="KW-0472">Membrane</keyword>
<dbReference type="OrthoDB" id="10007600at2"/>
<organism evidence="3 4">
    <name type="scientific">Enhygromyxa salina</name>
    <dbReference type="NCBI Taxonomy" id="215803"/>
    <lineage>
        <taxon>Bacteria</taxon>
        <taxon>Pseudomonadati</taxon>
        <taxon>Myxococcota</taxon>
        <taxon>Polyangia</taxon>
        <taxon>Nannocystales</taxon>
        <taxon>Nannocystaceae</taxon>
        <taxon>Enhygromyxa</taxon>
    </lineage>
</organism>